<organism evidence="1 2">
    <name type="scientific">Faecalibacterium prausnitzii</name>
    <dbReference type="NCBI Taxonomy" id="853"/>
    <lineage>
        <taxon>Bacteria</taxon>
        <taxon>Bacillati</taxon>
        <taxon>Bacillota</taxon>
        <taxon>Clostridia</taxon>
        <taxon>Eubacteriales</taxon>
        <taxon>Oscillospiraceae</taxon>
        <taxon>Faecalibacterium</taxon>
    </lineage>
</organism>
<comment type="caution">
    <text evidence="1">The sequence shown here is derived from an EMBL/GenBank/DDBJ whole genome shotgun (WGS) entry which is preliminary data.</text>
</comment>
<name>A0A2A7B4F3_9FIRM</name>
<reference evidence="1 2" key="1">
    <citation type="journal article" date="2017" name="Front. Microbiol.">
        <title>New Insights into the Diversity of the Genus Faecalibacterium.</title>
        <authorList>
            <person name="Benevides L."/>
            <person name="Burman S."/>
            <person name="Martin R."/>
            <person name="Robert V."/>
            <person name="Thomas M."/>
            <person name="Miquel S."/>
            <person name="Chain F."/>
            <person name="Sokol H."/>
            <person name="Bermudez-Humaran L.G."/>
            <person name="Morrison M."/>
            <person name="Langella P."/>
            <person name="Azevedo V.A."/>
            <person name="Chatel J.M."/>
            <person name="Soares S."/>
        </authorList>
    </citation>
    <scope>NUCLEOTIDE SEQUENCE [LARGE SCALE GENOMIC DNA]</scope>
    <source>
        <strain evidence="1 2">AHMP21</strain>
    </source>
</reference>
<dbReference type="AlphaFoldDB" id="A0A2A7B4F3"/>
<gene>
    <name evidence="1" type="ORF">CHR60_10810</name>
</gene>
<accession>A0A2A7B4F3</accession>
<dbReference type="EMBL" id="NOUV01000016">
    <property type="protein sequence ID" value="PDX86198.1"/>
    <property type="molecule type" value="Genomic_DNA"/>
</dbReference>
<protein>
    <submittedName>
        <fullName evidence="1">Uncharacterized protein</fullName>
    </submittedName>
</protein>
<sequence length="180" mass="21321">MSEYKKYFEAYCKEHDLELRLSSEMPVGYETANGTFDVSSRTVFINAEKLNKEPEYSKLFYLFHELRHASQYLEPGRFNETIKRSIQYIIMFDGTCYKLEGNRYLKCRLEGGEEYFNNLYLNQPHEVDANRFAYEQAQRICGDSGELKKLVDLWMPRQTVSNDVYDKVFSLIDEKTKTMS</sequence>
<proteinExistence type="predicted"/>
<evidence type="ECO:0000313" key="2">
    <source>
        <dbReference type="Proteomes" id="UP000220904"/>
    </source>
</evidence>
<dbReference type="OrthoDB" id="1862776at2"/>
<evidence type="ECO:0000313" key="1">
    <source>
        <dbReference type="EMBL" id="PDX86198.1"/>
    </source>
</evidence>
<dbReference type="Proteomes" id="UP000220904">
    <property type="component" value="Unassembled WGS sequence"/>
</dbReference>
<dbReference type="RefSeq" id="WP_097793035.1">
    <property type="nucleotide sequence ID" value="NZ_NOUV01000016.1"/>
</dbReference>